<gene>
    <name evidence="1" type="ORF">HH303_08940</name>
</gene>
<dbReference type="RefSeq" id="WP_169624920.1">
    <property type="nucleotide sequence ID" value="NZ_JABBNT010000002.1"/>
</dbReference>
<sequence>MYEIVGIGSDSYIRIEMPSMVTVSAAMELYRQMAEVPEYRDGMPAIWDMRHSNIGELSAEEIKELSAYRDDPPIREGALVATVVSSEGERMIAKLINSSFESAIDQTRRVFRSLEEAEAWIRSERNAASGDR</sequence>
<name>A0A7Y0DZT2_9PROT</name>
<comment type="caution">
    <text evidence="1">The sequence shown here is derived from an EMBL/GenBank/DDBJ whole genome shotgun (WGS) entry which is preliminary data.</text>
</comment>
<evidence type="ECO:0000313" key="2">
    <source>
        <dbReference type="Proteomes" id="UP000539372"/>
    </source>
</evidence>
<evidence type="ECO:0000313" key="1">
    <source>
        <dbReference type="EMBL" id="NMM44605.1"/>
    </source>
</evidence>
<dbReference type="EMBL" id="JABBNT010000002">
    <property type="protein sequence ID" value="NMM44605.1"/>
    <property type="molecule type" value="Genomic_DNA"/>
</dbReference>
<accession>A0A7Y0DZT2</accession>
<dbReference type="Proteomes" id="UP000539372">
    <property type="component" value="Unassembled WGS sequence"/>
</dbReference>
<keyword evidence="2" id="KW-1185">Reference proteome</keyword>
<dbReference type="AlphaFoldDB" id="A0A7Y0DZT2"/>
<protein>
    <recommendedName>
        <fullName evidence="3">STAS/SEC14 domain-containing protein</fullName>
    </recommendedName>
</protein>
<reference evidence="1 2" key="1">
    <citation type="submission" date="2020-04" db="EMBL/GenBank/DDBJ databases">
        <title>Rhodospirillaceae bacterium KN72 isolated from deep sea.</title>
        <authorList>
            <person name="Zhang D.-C."/>
        </authorList>
    </citation>
    <scope>NUCLEOTIDE SEQUENCE [LARGE SCALE GENOMIC DNA]</scope>
    <source>
        <strain evidence="1 2">KN72</strain>
    </source>
</reference>
<proteinExistence type="predicted"/>
<evidence type="ECO:0008006" key="3">
    <source>
        <dbReference type="Google" id="ProtNLM"/>
    </source>
</evidence>
<organism evidence="1 2">
    <name type="scientific">Pacificispira spongiicola</name>
    <dbReference type="NCBI Taxonomy" id="2729598"/>
    <lineage>
        <taxon>Bacteria</taxon>
        <taxon>Pseudomonadati</taxon>
        <taxon>Pseudomonadota</taxon>
        <taxon>Alphaproteobacteria</taxon>
        <taxon>Rhodospirillales</taxon>
        <taxon>Rhodospirillaceae</taxon>
        <taxon>Pacificispira</taxon>
    </lineage>
</organism>